<dbReference type="AlphaFoldDB" id="A0A835YVD6"/>
<evidence type="ECO:0000256" key="1">
    <source>
        <dbReference type="SAM" id="SignalP"/>
    </source>
</evidence>
<protein>
    <submittedName>
        <fullName evidence="2">Uncharacterized protein</fullName>
    </submittedName>
</protein>
<accession>A0A835YVD6</accession>
<proteinExistence type="predicted"/>
<feature type="signal peptide" evidence="1">
    <location>
        <begin position="1"/>
        <end position="23"/>
    </location>
</feature>
<reference evidence="2" key="1">
    <citation type="submission" date="2021-02" db="EMBL/GenBank/DDBJ databases">
        <title>First Annotated Genome of the Yellow-green Alga Tribonema minus.</title>
        <authorList>
            <person name="Mahan K.M."/>
        </authorList>
    </citation>
    <scope>NUCLEOTIDE SEQUENCE</scope>
    <source>
        <strain evidence="2">UTEX B ZZ1240</strain>
    </source>
</reference>
<keyword evidence="3" id="KW-1185">Reference proteome</keyword>
<sequence>MRWRGMNFARLALLLLLAAAASAAHLRGGSGVTDSKQRDLAGPFGGCNYAHILAALRFQSHANAPPVYCAGPINDGPGFTDPLEGGSTGTVGNLYLGGAVKFLSSTGEWKDLPKLNPQLTPTQFKPFYEVKSGTSVPRPRIGHEVFQGSTYTVVQGQCIAVCFSGWEELDKPGGNVVNWKWFTSSSPPATNCAIFQTKQCA</sequence>
<evidence type="ECO:0000313" key="2">
    <source>
        <dbReference type="EMBL" id="KAG5177288.1"/>
    </source>
</evidence>
<gene>
    <name evidence="2" type="ORF">JKP88DRAFT_248839</name>
</gene>
<keyword evidence="1" id="KW-0732">Signal</keyword>
<name>A0A835YVD6_9STRA</name>
<feature type="chain" id="PRO_5032758904" evidence="1">
    <location>
        <begin position="24"/>
        <end position="201"/>
    </location>
</feature>
<dbReference type="EMBL" id="JAFCMP010000526">
    <property type="protein sequence ID" value="KAG5177288.1"/>
    <property type="molecule type" value="Genomic_DNA"/>
</dbReference>
<dbReference type="Proteomes" id="UP000664859">
    <property type="component" value="Unassembled WGS sequence"/>
</dbReference>
<organism evidence="2 3">
    <name type="scientific">Tribonema minus</name>
    <dbReference type="NCBI Taxonomy" id="303371"/>
    <lineage>
        <taxon>Eukaryota</taxon>
        <taxon>Sar</taxon>
        <taxon>Stramenopiles</taxon>
        <taxon>Ochrophyta</taxon>
        <taxon>PX clade</taxon>
        <taxon>Xanthophyceae</taxon>
        <taxon>Tribonematales</taxon>
        <taxon>Tribonemataceae</taxon>
        <taxon>Tribonema</taxon>
    </lineage>
</organism>
<evidence type="ECO:0000313" key="3">
    <source>
        <dbReference type="Proteomes" id="UP000664859"/>
    </source>
</evidence>
<comment type="caution">
    <text evidence="2">The sequence shown here is derived from an EMBL/GenBank/DDBJ whole genome shotgun (WGS) entry which is preliminary data.</text>
</comment>